<dbReference type="AlphaFoldDB" id="A0A8H4ETM7"/>
<organism evidence="1 2">
    <name type="scientific">Gigaspora margarita</name>
    <dbReference type="NCBI Taxonomy" id="4874"/>
    <lineage>
        <taxon>Eukaryota</taxon>
        <taxon>Fungi</taxon>
        <taxon>Fungi incertae sedis</taxon>
        <taxon>Mucoromycota</taxon>
        <taxon>Glomeromycotina</taxon>
        <taxon>Glomeromycetes</taxon>
        <taxon>Diversisporales</taxon>
        <taxon>Gigasporaceae</taxon>
        <taxon>Gigaspora</taxon>
    </lineage>
</organism>
<sequence>MSNSLGSEGSILDLIENFPEVTLAEIGLGKDKDLVLNPKQKFANMDCYNRKWDQNEVGAKKTKLKHLLTFKILPIWILIM</sequence>
<evidence type="ECO:0000313" key="1">
    <source>
        <dbReference type="EMBL" id="KAF0552584.1"/>
    </source>
</evidence>
<keyword evidence="2" id="KW-1185">Reference proteome</keyword>
<reference evidence="1 2" key="1">
    <citation type="journal article" date="2019" name="Environ. Microbiol.">
        <title>At the nexus of three kingdoms: the genome of the mycorrhizal fungus Gigaspora margarita provides insights into plant, endobacterial and fungal interactions.</title>
        <authorList>
            <person name="Venice F."/>
            <person name="Ghignone S."/>
            <person name="Salvioli di Fossalunga A."/>
            <person name="Amselem J."/>
            <person name="Novero M."/>
            <person name="Xianan X."/>
            <person name="Sedzielewska Toro K."/>
            <person name="Morin E."/>
            <person name="Lipzen A."/>
            <person name="Grigoriev I.V."/>
            <person name="Henrissat B."/>
            <person name="Martin F.M."/>
            <person name="Bonfante P."/>
        </authorList>
    </citation>
    <scope>NUCLEOTIDE SEQUENCE [LARGE SCALE GENOMIC DNA]</scope>
    <source>
        <strain evidence="1 2">BEG34</strain>
    </source>
</reference>
<gene>
    <name evidence="1" type="ORF">F8M41_021651</name>
</gene>
<accession>A0A8H4ETM7</accession>
<evidence type="ECO:0000313" key="2">
    <source>
        <dbReference type="Proteomes" id="UP000439903"/>
    </source>
</evidence>
<dbReference type="Proteomes" id="UP000439903">
    <property type="component" value="Unassembled WGS sequence"/>
</dbReference>
<comment type="caution">
    <text evidence="1">The sequence shown here is derived from an EMBL/GenBank/DDBJ whole genome shotgun (WGS) entry which is preliminary data.</text>
</comment>
<proteinExistence type="predicted"/>
<name>A0A8H4ETM7_GIGMA</name>
<dbReference type="EMBL" id="WTPW01000065">
    <property type="protein sequence ID" value="KAF0552584.1"/>
    <property type="molecule type" value="Genomic_DNA"/>
</dbReference>
<protein>
    <submittedName>
        <fullName evidence="1">Uncharacterized protein</fullName>
    </submittedName>
</protein>